<dbReference type="PANTHER" id="PTHR37823">
    <property type="entry name" value="CYTOCHROME C-553-LIKE"/>
    <property type="match status" value="1"/>
</dbReference>
<dbReference type="GO" id="GO:0009055">
    <property type="term" value="F:electron transfer activity"/>
    <property type="evidence" value="ECO:0007669"/>
    <property type="project" value="InterPro"/>
</dbReference>
<evidence type="ECO:0000256" key="3">
    <source>
        <dbReference type="ARBA" id="ARBA00022723"/>
    </source>
</evidence>
<gene>
    <name evidence="9" type="ORF">SAMN02745119_02085</name>
</gene>
<dbReference type="RefSeq" id="WP_078790366.1">
    <property type="nucleotide sequence ID" value="NZ_FUWR01000010.1"/>
</dbReference>
<evidence type="ECO:0000256" key="2">
    <source>
        <dbReference type="ARBA" id="ARBA00022617"/>
    </source>
</evidence>
<evidence type="ECO:0000256" key="4">
    <source>
        <dbReference type="ARBA" id="ARBA00022982"/>
    </source>
</evidence>
<reference evidence="10" key="1">
    <citation type="submission" date="2017-02" db="EMBL/GenBank/DDBJ databases">
        <authorList>
            <person name="Varghese N."/>
            <person name="Submissions S."/>
        </authorList>
    </citation>
    <scope>NUCLEOTIDE SEQUENCE [LARGE SCALE GENOMIC DNA]</scope>
    <source>
        <strain evidence="10">ATCC BAA-34</strain>
    </source>
</reference>
<keyword evidence="3 6" id="KW-0479">Metal-binding</keyword>
<dbReference type="OrthoDB" id="2827525at2"/>
<evidence type="ECO:0000256" key="6">
    <source>
        <dbReference type="PROSITE-ProRule" id="PRU00433"/>
    </source>
</evidence>
<protein>
    <submittedName>
        <fullName evidence="9">Cytochrome c2</fullName>
    </submittedName>
</protein>
<name>A0A1T4PS53_9BACT</name>
<evidence type="ECO:0000256" key="7">
    <source>
        <dbReference type="SAM" id="SignalP"/>
    </source>
</evidence>
<evidence type="ECO:0000259" key="8">
    <source>
        <dbReference type="PROSITE" id="PS51007"/>
    </source>
</evidence>
<evidence type="ECO:0000256" key="1">
    <source>
        <dbReference type="ARBA" id="ARBA00022448"/>
    </source>
</evidence>
<organism evidence="9 10">
    <name type="scientific">Trichlorobacter thiogenes</name>
    <dbReference type="NCBI Taxonomy" id="115783"/>
    <lineage>
        <taxon>Bacteria</taxon>
        <taxon>Pseudomonadati</taxon>
        <taxon>Thermodesulfobacteriota</taxon>
        <taxon>Desulfuromonadia</taxon>
        <taxon>Geobacterales</taxon>
        <taxon>Geobacteraceae</taxon>
        <taxon>Trichlorobacter</taxon>
    </lineage>
</organism>
<dbReference type="AlphaFoldDB" id="A0A1T4PS53"/>
<sequence length="98" mass="10586">MRSGLLLLVFILLSGVAWADTPGEKLFHRKCTMCHVVKGRGGAIGPELTKVAARMTDAQLQAKIAYPKKSHPGTSMPSFATLEAGEMQALISYLKTLK</sequence>
<keyword evidence="4" id="KW-0249">Electron transport</keyword>
<keyword evidence="1" id="KW-0813">Transport</keyword>
<dbReference type="PANTHER" id="PTHR37823:SF1">
    <property type="entry name" value="CYTOCHROME C-553-LIKE"/>
    <property type="match status" value="1"/>
</dbReference>
<keyword evidence="10" id="KW-1185">Reference proteome</keyword>
<dbReference type="Gene3D" id="1.10.760.10">
    <property type="entry name" value="Cytochrome c-like domain"/>
    <property type="match status" value="1"/>
</dbReference>
<evidence type="ECO:0000313" key="9">
    <source>
        <dbReference type="EMBL" id="SJZ94086.1"/>
    </source>
</evidence>
<dbReference type="SUPFAM" id="SSF46626">
    <property type="entry name" value="Cytochrome c"/>
    <property type="match status" value="1"/>
</dbReference>
<dbReference type="GO" id="GO:0046872">
    <property type="term" value="F:metal ion binding"/>
    <property type="evidence" value="ECO:0007669"/>
    <property type="project" value="UniProtKB-KW"/>
</dbReference>
<proteinExistence type="predicted"/>
<dbReference type="GO" id="GO:0020037">
    <property type="term" value="F:heme binding"/>
    <property type="evidence" value="ECO:0007669"/>
    <property type="project" value="InterPro"/>
</dbReference>
<keyword evidence="2 6" id="KW-0349">Heme</keyword>
<keyword evidence="7" id="KW-0732">Signal</keyword>
<accession>A0A1T4PS53</accession>
<dbReference type="Pfam" id="PF00034">
    <property type="entry name" value="Cytochrom_C"/>
    <property type="match status" value="1"/>
</dbReference>
<dbReference type="InterPro" id="IPR036909">
    <property type="entry name" value="Cyt_c-like_dom_sf"/>
</dbReference>
<dbReference type="InterPro" id="IPR009056">
    <property type="entry name" value="Cyt_c-like_dom"/>
</dbReference>
<feature type="domain" description="Cytochrome c" evidence="8">
    <location>
        <begin position="18"/>
        <end position="98"/>
    </location>
</feature>
<keyword evidence="5 6" id="KW-0408">Iron</keyword>
<dbReference type="InterPro" id="IPR051811">
    <property type="entry name" value="Cytochrome_c550/c551-like"/>
</dbReference>
<dbReference type="Proteomes" id="UP000190102">
    <property type="component" value="Unassembled WGS sequence"/>
</dbReference>
<feature type="signal peptide" evidence="7">
    <location>
        <begin position="1"/>
        <end position="19"/>
    </location>
</feature>
<evidence type="ECO:0000256" key="5">
    <source>
        <dbReference type="ARBA" id="ARBA00023004"/>
    </source>
</evidence>
<dbReference type="PROSITE" id="PS51007">
    <property type="entry name" value="CYTC"/>
    <property type="match status" value="1"/>
</dbReference>
<dbReference type="EMBL" id="FUWR01000010">
    <property type="protein sequence ID" value="SJZ94086.1"/>
    <property type="molecule type" value="Genomic_DNA"/>
</dbReference>
<dbReference type="STRING" id="115783.SAMN02745119_02085"/>
<feature type="chain" id="PRO_5012301210" evidence="7">
    <location>
        <begin position="20"/>
        <end position="98"/>
    </location>
</feature>
<evidence type="ECO:0000313" key="10">
    <source>
        <dbReference type="Proteomes" id="UP000190102"/>
    </source>
</evidence>